<dbReference type="Gene3D" id="1.25.40.10">
    <property type="entry name" value="Tetratricopeptide repeat domain"/>
    <property type="match status" value="4"/>
</dbReference>
<dbReference type="Pfam" id="PF13432">
    <property type="entry name" value="TPR_16"/>
    <property type="match status" value="1"/>
</dbReference>
<dbReference type="PANTHER" id="PTHR44858:SF1">
    <property type="entry name" value="UDP-N-ACETYLGLUCOSAMINE--PEPTIDE N-ACETYLGLUCOSAMINYLTRANSFERASE SPINDLY-RELATED"/>
    <property type="match status" value="1"/>
</dbReference>
<keyword evidence="2 3" id="KW-0802">TPR repeat</keyword>
<dbReference type="InterPro" id="IPR011990">
    <property type="entry name" value="TPR-like_helical_dom_sf"/>
</dbReference>
<feature type="repeat" description="TPR" evidence="3">
    <location>
        <begin position="225"/>
        <end position="258"/>
    </location>
</feature>
<sequence length="404" mass="47269">MKRYEEALEDFNKAIHKVDADENYFHCKGMAYEEMRDIQMAIKMFKQALTINEEFTPSLFHLGLMYHANNQLFESKKCFTKVLKIRSDRRVFESRGLVYQDLLYYDLAVEDFTAAIHCEPNYPLNYFYRGRSFLWLGRYKEAIDDFNEAFKLGCEDAQVYHARAQAYKLMNSHELAINDLEVAIKMEGSNVEYLFSRSQCHFDLKEYQKAADDLDDAIKIEAGEAKLYYLRGLALYEMKQFKKAVKNLKKALKLKPTASFAHDWYVMSSFSHSNPFSYYHIGVSYCNIQRHESAVAAFTKSIELNKEGDIPMYYHERAKTLQHLTQYQQALSDFTKVIKAQPMNAHAYFRRAFAYKALGMFDEAAEDFEKARNLQPENPSLVVNYKKIFDVAYIELCSCGEEPM</sequence>
<feature type="repeat" description="TPR" evidence="3">
    <location>
        <begin position="89"/>
        <end position="122"/>
    </location>
</feature>
<feature type="repeat" description="TPR" evidence="3">
    <location>
        <begin position="345"/>
        <end position="378"/>
    </location>
</feature>
<evidence type="ECO:0000256" key="2">
    <source>
        <dbReference type="ARBA" id="ARBA00022803"/>
    </source>
</evidence>
<feature type="repeat" description="TPR" evidence="3">
    <location>
        <begin position="311"/>
        <end position="344"/>
    </location>
</feature>
<dbReference type="Pfam" id="PF13181">
    <property type="entry name" value="TPR_8"/>
    <property type="match status" value="3"/>
</dbReference>
<gene>
    <name evidence="4" type="ORF">AKO1_001337</name>
</gene>
<evidence type="ECO:0000256" key="3">
    <source>
        <dbReference type="PROSITE-ProRule" id="PRU00339"/>
    </source>
</evidence>
<dbReference type="PROSITE" id="PS50293">
    <property type="entry name" value="TPR_REGION"/>
    <property type="match status" value="2"/>
</dbReference>
<keyword evidence="1" id="KW-0677">Repeat</keyword>
<feature type="repeat" description="TPR" evidence="3">
    <location>
        <begin position="22"/>
        <end position="55"/>
    </location>
</feature>
<dbReference type="InterPro" id="IPR013105">
    <property type="entry name" value="TPR_2"/>
</dbReference>
<proteinExistence type="predicted"/>
<dbReference type="SUPFAM" id="SSF48452">
    <property type="entry name" value="TPR-like"/>
    <property type="match status" value="2"/>
</dbReference>
<keyword evidence="5" id="KW-1185">Reference proteome</keyword>
<dbReference type="EMBL" id="JAOPGA020001296">
    <property type="protein sequence ID" value="KAL0487015.1"/>
    <property type="molecule type" value="Genomic_DNA"/>
</dbReference>
<evidence type="ECO:0000256" key="1">
    <source>
        <dbReference type="ARBA" id="ARBA00022737"/>
    </source>
</evidence>
<comment type="caution">
    <text evidence="4">The sequence shown here is derived from an EMBL/GenBank/DDBJ whole genome shotgun (WGS) entry which is preliminary data.</text>
</comment>
<organism evidence="4 5">
    <name type="scientific">Acrasis kona</name>
    <dbReference type="NCBI Taxonomy" id="1008807"/>
    <lineage>
        <taxon>Eukaryota</taxon>
        <taxon>Discoba</taxon>
        <taxon>Heterolobosea</taxon>
        <taxon>Tetramitia</taxon>
        <taxon>Eutetramitia</taxon>
        <taxon>Acrasidae</taxon>
        <taxon>Acrasis</taxon>
    </lineage>
</organism>
<dbReference type="InterPro" id="IPR019734">
    <property type="entry name" value="TPR_rpt"/>
</dbReference>
<dbReference type="PROSITE" id="PS50005">
    <property type="entry name" value="TPR"/>
    <property type="match status" value="7"/>
</dbReference>
<feature type="repeat" description="TPR" evidence="3">
    <location>
        <begin position="275"/>
        <end position="308"/>
    </location>
</feature>
<dbReference type="SMART" id="SM00028">
    <property type="entry name" value="TPR"/>
    <property type="match status" value="10"/>
</dbReference>
<name>A0AAW2ZC21_9EUKA</name>
<protein>
    <submittedName>
        <fullName evidence="4">TTC6</fullName>
    </submittedName>
</protein>
<feature type="repeat" description="TPR" evidence="3">
    <location>
        <begin position="123"/>
        <end position="156"/>
    </location>
</feature>
<dbReference type="Pfam" id="PF00515">
    <property type="entry name" value="TPR_1"/>
    <property type="match status" value="1"/>
</dbReference>
<dbReference type="InterPro" id="IPR050498">
    <property type="entry name" value="Ycf3"/>
</dbReference>
<accession>A0AAW2ZC21</accession>
<dbReference type="Pfam" id="PF07719">
    <property type="entry name" value="TPR_2"/>
    <property type="match status" value="1"/>
</dbReference>
<dbReference type="PANTHER" id="PTHR44858">
    <property type="entry name" value="TETRATRICOPEPTIDE REPEAT PROTEIN 6"/>
    <property type="match status" value="1"/>
</dbReference>
<reference evidence="4 5" key="1">
    <citation type="submission" date="2024-03" db="EMBL/GenBank/DDBJ databases">
        <title>The Acrasis kona genome and developmental transcriptomes reveal deep origins of eukaryotic multicellular pathways.</title>
        <authorList>
            <person name="Sheikh S."/>
            <person name="Fu C.-J."/>
            <person name="Brown M.W."/>
            <person name="Baldauf S.L."/>
        </authorList>
    </citation>
    <scope>NUCLEOTIDE SEQUENCE [LARGE SCALE GENOMIC DNA]</scope>
    <source>
        <strain evidence="4 5">ATCC MYA-3509</strain>
    </source>
</reference>
<dbReference type="Proteomes" id="UP001431209">
    <property type="component" value="Unassembled WGS sequence"/>
</dbReference>
<dbReference type="AlphaFoldDB" id="A0AAW2ZC21"/>
<evidence type="ECO:0000313" key="5">
    <source>
        <dbReference type="Proteomes" id="UP001431209"/>
    </source>
</evidence>
<evidence type="ECO:0000313" key="4">
    <source>
        <dbReference type="EMBL" id="KAL0487015.1"/>
    </source>
</evidence>